<dbReference type="Gene3D" id="2.60.200.20">
    <property type="match status" value="1"/>
</dbReference>
<dbReference type="Pfam" id="PF00498">
    <property type="entry name" value="FHA"/>
    <property type="match status" value="1"/>
</dbReference>
<keyword evidence="4" id="KW-1185">Reference proteome</keyword>
<name>A0ABD3M812_9STRA</name>
<evidence type="ECO:0000259" key="2">
    <source>
        <dbReference type="PROSITE" id="PS50006"/>
    </source>
</evidence>
<gene>
    <name evidence="3" type="ORF">ACHAWU_004187</name>
</gene>
<dbReference type="Proteomes" id="UP001530293">
    <property type="component" value="Unassembled WGS sequence"/>
</dbReference>
<sequence>MDESFSTGTTTTSSTSSSSIGIGMGGIIGIGTTKKIPSGGEPSSNWTIEELLRWSLDQYRSSIISQTSFNIAALQTQCENECDDVKKLHEMALQLKMNDNNAAAAKESGATAGVASAAVRRREEENVNPQVDHVHKSTTMTTTTRKAMTATTTTITTAAKNNSAAVIGDTTDTATTHSTTSSTAITTTATTNNITVPNVTASTASASTTEPIGTNYSIEVIFTSGPHSSSSTPYILHPTLHTPCLIGRSKGKKFIKNGISLYKDQEVSTTHGKFIVEEKKNYSTNNGSESGSGGGALLSFYYVDVGSTNGTMHNGTVLEPNTKLLLVNGMELKIGNSTLMIRLGM</sequence>
<feature type="domain" description="FHA" evidence="2">
    <location>
        <begin position="244"/>
        <end position="318"/>
    </location>
</feature>
<reference evidence="3 4" key="1">
    <citation type="submission" date="2024-10" db="EMBL/GenBank/DDBJ databases">
        <title>Updated reference genomes for cyclostephanoid diatoms.</title>
        <authorList>
            <person name="Roberts W.R."/>
            <person name="Alverson A.J."/>
        </authorList>
    </citation>
    <scope>NUCLEOTIDE SEQUENCE [LARGE SCALE GENOMIC DNA]</scope>
    <source>
        <strain evidence="3 4">AJA232-27</strain>
    </source>
</reference>
<dbReference type="InterPro" id="IPR000253">
    <property type="entry name" value="FHA_dom"/>
</dbReference>
<organism evidence="3 4">
    <name type="scientific">Discostella pseudostelligera</name>
    <dbReference type="NCBI Taxonomy" id="259834"/>
    <lineage>
        <taxon>Eukaryota</taxon>
        <taxon>Sar</taxon>
        <taxon>Stramenopiles</taxon>
        <taxon>Ochrophyta</taxon>
        <taxon>Bacillariophyta</taxon>
        <taxon>Coscinodiscophyceae</taxon>
        <taxon>Thalassiosirophycidae</taxon>
        <taxon>Stephanodiscales</taxon>
        <taxon>Stephanodiscaceae</taxon>
        <taxon>Discostella</taxon>
    </lineage>
</organism>
<comment type="caution">
    <text evidence="3">The sequence shown here is derived from an EMBL/GenBank/DDBJ whole genome shotgun (WGS) entry which is preliminary data.</text>
</comment>
<dbReference type="AlphaFoldDB" id="A0ABD3M812"/>
<evidence type="ECO:0000313" key="4">
    <source>
        <dbReference type="Proteomes" id="UP001530293"/>
    </source>
</evidence>
<accession>A0ABD3M812</accession>
<proteinExistence type="predicted"/>
<protein>
    <recommendedName>
        <fullName evidence="2">FHA domain-containing protein</fullName>
    </recommendedName>
</protein>
<dbReference type="InterPro" id="IPR008984">
    <property type="entry name" value="SMAD_FHA_dom_sf"/>
</dbReference>
<dbReference type="EMBL" id="JALLBG020000240">
    <property type="protein sequence ID" value="KAL3758106.1"/>
    <property type="molecule type" value="Genomic_DNA"/>
</dbReference>
<feature type="region of interest" description="Disordered" evidence="1">
    <location>
        <begin position="1"/>
        <end position="20"/>
    </location>
</feature>
<evidence type="ECO:0000256" key="1">
    <source>
        <dbReference type="SAM" id="MobiDB-lite"/>
    </source>
</evidence>
<dbReference type="PROSITE" id="PS50006">
    <property type="entry name" value="FHA_DOMAIN"/>
    <property type="match status" value="1"/>
</dbReference>
<evidence type="ECO:0000313" key="3">
    <source>
        <dbReference type="EMBL" id="KAL3758106.1"/>
    </source>
</evidence>
<dbReference type="SUPFAM" id="SSF49879">
    <property type="entry name" value="SMAD/FHA domain"/>
    <property type="match status" value="1"/>
</dbReference>